<proteinExistence type="predicted"/>
<accession>A0A7T4QXR5</accession>
<name>A0A7T4QXR5_9GAMM</name>
<dbReference type="AlphaFoldDB" id="A0A7T4QXR5"/>
<protein>
    <submittedName>
        <fullName evidence="1">Uncharacterized protein</fullName>
    </submittedName>
</protein>
<evidence type="ECO:0000313" key="1">
    <source>
        <dbReference type="EMBL" id="QQD16735.1"/>
    </source>
</evidence>
<gene>
    <name evidence="1" type="ORF">I6N98_10035</name>
</gene>
<dbReference type="Proteomes" id="UP000596063">
    <property type="component" value="Chromosome"/>
</dbReference>
<dbReference type="EMBL" id="CP066167">
    <property type="protein sequence ID" value="QQD16735.1"/>
    <property type="molecule type" value="Genomic_DNA"/>
</dbReference>
<keyword evidence="2" id="KW-1185">Reference proteome</keyword>
<sequence>MASIRPQVGRWYKDLELGQVFEVVAIDEDLDAVEVQMLEGELCEYDMETWRDLNVETVEEPEDWRDAFELSDDDYRHWGESWTPESWTNPVSEIESDVINGLLDDY</sequence>
<dbReference type="InterPro" id="IPR046651">
    <property type="entry name" value="DUF6763"/>
</dbReference>
<dbReference type="RefSeq" id="WP_198568237.1">
    <property type="nucleotide sequence ID" value="NZ_CP066167.1"/>
</dbReference>
<evidence type="ECO:0000313" key="2">
    <source>
        <dbReference type="Proteomes" id="UP000596063"/>
    </source>
</evidence>
<organism evidence="1 2">
    <name type="scientific">Spongiibacter nanhainus</name>
    <dbReference type="NCBI Taxonomy" id="2794344"/>
    <lineage>
        <taxon>Bacteria</taxon>
        <taxon>Pseudomonadati</taxon>
        <taxon>Pseudomonadota</taxon>
        <taxon>Gammaproteobacteria</taxon>
        <taxon>Cellvibrionales</taxon>
        <taxon>Spongiibacteraceae</taxon>
        <taxon>Spongiibacter</taxon>
    </lineage>
</organism>
<dbReference type="KEGG" id="snan:I6N98_10035"/>
<reference evidence="1 2" key="1">
    <citation type="submission" date="2020-12" db="EMBL/GenBank/DDBJ databases">
        <authorList>
            <person name="Shan Y."/>
        </authorList>
    </citation>
    <scope>NUCLEOTIDE SEQUENCE [LARGE SCALE GENOMIC DNA]</scope>
    <source>
        <strain evidence="2">csc3.9</strain>
    </source>
</reference>
<dbReference type="Pfam" id="PF20549">
    <property type="entry name" value="DUF6763"/>
    <property type="match status" value="1"/>
</dbReference>